<dbReference type="OrthoDB" id="1523684at2"/>
<keyword evidence="1" id="KW-0472">Membrane</keyword>
<organism evidence="2 3">
    <name type="scientific">Rhodohalobacter mucosus</name>
    <dbReference type="NCBI Taxonomy" id="2079485"/>
    <lineage>
        <taxon>Bacteria</taxon>
        <taxon>Pseudomonadati</taxon>
        <taxon>Balneolota</taxon>
        <taxon>Balneolia</taxon>
        <taxon>Balneolales</taxon>
        <taxon>Balneolaceae</taxon>
        <taxon>Rhodohalobacter</taxon>
    </lineage>
</organism>
<keyword evidence="1" id="KW-1133">Transmembrane helix</keyword>
<protein>
    <submittedName>
        <fullName evidence="2">Uncharacterized protein</fullName>
    </submittedName>
</protein>
<name>A0A316TKP5_9BACT</name>
<dbReference type="RefSeq" id="WP_109648183.1">
    <property type="nucleotide sequence ID" value="NZ_QGGB01000012.1"/>
</dbReference>
<evidence type="ECO:0000313" key="2">
    <source>
        <dbReference type="EMBL" id="PWN05107.1"/>
    </source>
</evidence>
<evidence type="ECO:0000313" key="3">
    <source>
        <dbReference type="Proteomes" id="UP000245533"/>
    </source>
</evidence>
<dbReference type="Proteomes" id="UP000245533">
    <property type="component" value="Unassembled WGS sequence"/>
</dbReference>
<sequence length="267" mass="30269">MNRYNTLYYLLILLLITGAFASMAQNGYGIKLMGGVAAAFSLLFLVQAVDYVQTGKSKIFPLIELVSLAVLAGIISLRVFYIHFPYVELMYGLAGICLLVVYAIKLSKIFPQIREENSFLSWMVLLFFGSLVLFILSLTLTPFSPGLAEPAGMAAFVLILFFALASIAKNEVLYQGENVNALKIATREEPRAVMILSIFMLFSLYIGMNRVNLIPSIYSDEYPRAYFELVNRAETGNEEPVDGQYRHDRFQQEYEEFIEKHTDTFEY</sequence>
<feature type="transmembrane region" description="Helical" evidence="1">
    <location>
        <begin position="59"/>
        <end position="83"/>
    </location>
</feature>
<evidence type="ECO:0000256" key="1">
    <source>
        <dbReference type="SAM" id="Phobius"/>
    </source>
</evidence>
<dbReference type="EMBL" id="QGGB01000012">
    <property type="protein sequence ID" value="PWN05107.1"/>
    <property type="molecule type" value="Genomic_DNA"/>
</dbReference>
<accession>A0A316TKP5</accession>
<keyword evidence="3" id="KW-1185">Reference proteome</keyword>
<reference evidence="2 3" key="1">
    <citation type="submission" date="2018-05" db="EMBL/GenBank/DDBJ databases">
        <title>Rhodohalobacter halophilus gen. nov., sp. nov., a moderately halophilic member of the family Balneolaceae.</title>
        <authorList>
            <person name="Liu Z.-W."/>
        </authorList>
    </citation>
    <scope>NUCLEOTIDE SEQUENCE [LARGE SCALE GENOMIC DNA]</scope>
    <source>
        <strain evidence="2 3">8A47</strain>
    </source>
</reference>
<keyword evidence="1" id="KW-0812">Transmembrane</keyword>
<feature type="transmembrane region" description="Helical" evidence="1">
    <location>
        <begin position="189"/>
        <end position="208"/>
    </location>
</feature>
<feature type="transmembrane region" description="Helical" evidence="1">
    <location>
        <begin position="151"/>
        <end position="168"/>
    </location>
</feature>
<proteinExistence type="predicted"/>
<gene>
    <name evidence="2" type="ORF">DDZ15_16260</name>
</gene>
<dbReference type="AlphaFoldDB" id="A0A316TKP5"/>
<comment type="caution">
    <text evidence="2">The sequence shown here is derived from an EMBL/GenBank/DDBJ whole genome shotgun (WGS) entry which is preliminary data.</text>
</comment>
<feature type="transmembrane region" description="Helical" evidence="1">
    <location>
        <begin position="30"/>
        <end position="52"/>
    </location>
</feature>
<feature type="transmembrane region" description="Helical" evidence="1">
    <location>
        <begin position="89"/>
        <end position="107"/>
    </location>
</feature>
<feature type="transmembrane region" description="Helical" evidence="1">
    <location>
        <begin position="7"/>
        <end position="24"/>
    </location>
</feature>
<feature type="transmembrane region" description="Helical" evidence="1">
    <location>
        <begin position="119"/>
        <end position="139"/>
    </location>
</feature>